<gene>
    <name evidence="2" type="ORF">JRO89_XS03G0315200</name>
</gene>
<feature type="domain" description="KIB1-4 beta-propeller" evidence="1">
    <location>
        <begin position="79"/>
        <end position="328"/>
    </location>
</feature>
<dbReference type="Pfam" id="PF03478">
    <property type="entry name" value="Beta-prop_KIB1-4"/>
    <property type="match status" value="1"/>
</dbReference>
<organism evidence="2 3">
    <name type="scientific">Xanthoceras sorbifolium</name>
    <dbReference type="NCBI Taxonomy" id="99658"/>
    <lineage>
        <taxon>Eukaryota</taxon>
        <taxon>Viridiplantae</taxon>
        <taxon>Streptophyta</taxon>
        <taxon>Embryophyta</taxon>
        <taxon>Tracheophyta</taxon>
        <taxon>Spermatophyta</taxon>
        <taxon>Magnoliopsida</taxon>
        <taxon>eudicotyledons</taxon>
        <taxon>Gunneridae</taxon>
        <taxon>Pentapetalae</taxon>
        <taxon>rosids</taxon>
        <taxon>malvids</taxon>
        <taxon>Sapindales</taxon>
        <taxon>Sapindaceae</taxon>
        <taxon>Xanthoceroideae</taxon>
        <taxon>Xanthoceras</taxon>
    </lineage>
</organism>
<evidence type="ECO:0000313" key="3">
    <source>
        <dbReference type="Proteomes" id="UP000827721"/>
    </source>
</evidence>
<accession>A0ABQ8IDP3</accession>
<dbReference type="InterPro" id="IPR005174">
    <property type="entry name" value="KIB1-4_b-propeller"/>
</dbReference>
<protein>
    <recommendedName>
        <fullName evidence="1">KIB1-4 beta-propeller domain-containing protein</fullName>
    </recommendedName>
</protein>
<dbReference type="EMBL" id="JAFEMO010000003">
    <property type="protein sequence ID" value="KAH7574569.1"/>
    <property type="molecule type" value="Genomic_DNA"/>
</dbReference>
<keyword evidence="3" id="KW-1185">Reference proteome</keyword>
<proteinExistence type="predicted"/>
<comment type="caution">
    <text evidence="2">The sequence shown here is derived from an EMBL/GenBank/DDBJ whole genome shotgun (WGS) entry which is preliminary data.</text>
</comment>
<dbReference type="PANTHER" id="PTHR33127">
    <property type="entry name" value="TRANSMEMBRANE PROTEIN"/>
    <property type="match status" value="1"/>
</dbReference>
<evidence type="ECO:0000259" key="1">
    <source>
        <dbReference type="Pfam" id="PF03478"/>
    </source>
</evidence>
<name>A0ABQ8IDP3_9ROSI</name>
<dbReference type="PANTHER" id="PTHR33127:SF5">
    <property type="entry name" value="TRANSMEMBRANE PROTEIN"/>
    <property type="match status" value="1"/>
</dbReference>
<sequence>MTNKKLKIESLWCDLAGNVLISIVECLYYVDQIRFRAVCKSWRSEIYGKVKYADNFPWILALRGISNRFTYASEMCYLYDPIHKQKYTIRNPILVASHIHASKCGWLLLSRDTISTYRFSFYSPFTNKIIELPELDKRVSGKFFQRGKATFSAPPTSSDCVICCVSTEVGINDKYFKEFRVSTCSPYEDRTWNDILLGLDGYKYNSLISQIAYINGVFYFTFENKNSVMGAFTPGLPEWKAYPYAHKFSVYNDSLIESNDDGENMLMASYDGTIEQWYVYEFDKTKLNWYEIEKLGNRMLFVSCTSLSLQRKGTGALANTIHIADNNYRLECSSLSYNTQYQSCPQIYGWIEANTQRMKIFWIEPPQII</sequence>
<reference evidence="2 3" key="1">
    <citation type="submission" date="2021-02" db="EMBL/GenBank/DDBJ databases">
        <title>Plant Genome Project.</title>
        <authorList>
            <person name="Zhang R.-G."/>
        </authorList>
    </citation>
    <scope>NUCLEOTIDE SEQUENCE [LARGE SCALE GENOMIC DNA]</scope>
    <source>
        <tissue evidence="2">Leaves</tissue>
    </source>
</reference>
<dbReference type="Proteomes" id="UP000827721">
    <property type="component" value="Unassembled WGS sequence"/>
</dbReference>
<evidence type="ECO:0000313" key="2">
    <source>
        <dbReference type="EMBL" id="KAH7574569.1"/>
    </source>
</evidence>